<evidence type="ECO:0000256" key="1">
    <source>
        <dbReference type="ARBA" id="ARBA00022737"/>
    </source>
</evidence>
<dbReference type="GO" id="GO:0006355">
    <property type="term" value="P:regulation of DNA-templated transcription"/>
    <property type="evidence" value="ECO:0007669"/>
    <property type="project" value="InterPro"/>
</dbReference>
<gene>
    <name evidence="7" type="ORF">H9Q80_09305</name>
</gene>
<keyword evidence="8" id="KW-1185">Reference proteome</keyword>
<dbReference type="Pfam" id="PF00359">
    <property type="entry name" value="PTS_EIIA_2"/>
    <property type="match status" value="1"/>
</dbReference>
<dbReference type="AlphaFoldDB" id="A0A7G9GTH6"/>
<evidence type="ECO:0000313" key="8">
    <source>
        <dbReference type="Proteomes" id="UP000515856"/>
    </source>
</evidence>
<dbReference type="Pfam" id="PF08279">
    <property type="entry name" value="HTH_11"/>
    <property type="match status" value="1"/>
</dbReference>
<evidence type="ECO:0000313" key="7">
    <source>
        <dbReference type="EMBL" id="QNM14108.1"/>
    </source>
</evidence>
<evidence type="ECO:0000259" key="5">
    <source>
        <dbReference type="PROSITE" id="PS51094"/>
    </source>
</evidence>
<evidence type="ECO:0000259" key="6">
    <source>
        <dbReference type="PROSITE" id="PS51372"/>
    </source>
</evidence>
<reference evidence="7 8" key="1">
    <citation type="submission" date="2020-08" db="EMBL/GenBank/DDBJ databases">
        <authorList>
            <person name="Liu C."/>
            <person name="Sun Q."/>
        </authorList>
    </citation>
    <scope>NUCLEOTIDE SEQUENCE [LARGE SCALE GENOMIC DNA]</scope>
    <source>
        <strain evidence="7 8">NSJ-61</strain>
    </source>
</reference>
<evidence type="ECO:0000256" key="2">
    <source>
        <dbReference type="ARBA" id="ARBA00023015"/>
    </source>
</evidence>
<keyword evidence="3" id="KW-0010">Activator</keyword>
<dbReference type="PROSITE" id="PS51372">
    <property type="entry name" value="PRD_2"/>
    <property type="match status" value="2"/>
</dbReference>
<dbReference type="RefSeq" id="WP_117454824.1">
    <property type="nucleotide sequence ID" value="NZ_CP060636.1"/>
</dbReference>
<dbReference type="SUPFAM" id="SSF63520">
    <property type="entry name" value="PTS-regulatory domain, PRD"/>
    <property type="match status" value="2"/>
</dbReference>
<protein>
    <submittedName>
        <fullName evidence="7">Transcription antiterminator</fullName>
    </submittedName>
</protein>
<dbReference type="Gene3D" id="3.40.930.10">
    <property type="entry name" value="Mannitol-specific EII, Chain A"/>
    <property type="match status" value="1"/>
</dbReference>
<dbReference type="SUPFAM" id="SSF46785">
    <property type="entry name" value="Winged helix' DNA-binding domain"/>
    <property type="match status" value="1"/>
</dbReference>
<dbReference type="CDD" id="cd00211">
    <property type="entry name" value="PTS_IIA_fru"/>
    <property type="match status" value="1"/>
</dbReference>
<feature type="domain" description="PTS EIIA type-2" evidence="5">
    <location>
        <begin position="499"/>
        <end position="639"/>
    </location>
</feature>
<accession>A0A7G9GTH6</accession>
<dbReference type="InterPro" id="IPR036634">
    <property type="entry name" value="PRD_sf"/>
</dbReference>
<keyword evidence="1" id="KW-0677">Repeat</keyword>
<proteinExistence type="predicted"/>
<feature type="domain" description="PRD" evidence="6">
    <location>
        <begin position="288"/>
        <end position="395"/>
    </location>
</feature>
<evidence type="ECO:0000256" key="3">
    <source>
        <dbReference type="ARBA" id="ARBA00023159"/>
    </source>
</evidence>
<feature type="domain" description="PRD" evidence="6">
    <location>
        <begin position="177"/>
        <end position="281"/>
    </location>
</feature>
<dbReference type="InterPro" id="IPR013196">
    <property type="entry name" value="HTH_11"/>
</dbReference>
<dbReference type="Pfam" id="PF05043">
    <property type="entry name" value="Mga"/>
    <property type="match status" value="1"/>
</dbReference>
<dbReference type="PROSITE" id="PS51094">
    <property type="entry name" value="PTS_EIIA_TYPE_2"/>
    <property type="match status" value="1"/>
</dbReference>
<evidence type="ECO:0000256" key="4">
    <source>
        <dbReference type="ARBA" id="ARBA00023163"/>
    </source>
</evidence>
<dbReference type="Gene3D" id="1.10.1790.10">
    <property type="entry name" value="PRD domain"/>
    <property type="match status" value="2"/>
</dbReference>
<dbReference type="InterPro" id="IPR002178">
    <property type="entry name" value="PTS_EIIA_type-2_dom"/>
</dbReference>
<name>A0A7G9GTH6_9FIRM</name>
<dbReference type="Pfam" id="PF00874">
    <property type="entry name" value="PRD"/>
    <property type="match status" value="2"/>
</dbReference>
<dbReference type="InterPro" id="IPR050661">
    <property type="entry name" value="BglG_antiterminators"/>
</dbReference>
<dbReference type="Proteomes" id="UP000515856">
    <property type="component" value="Chromosome"/>
</dbReference>
<organism evidence="7 8">
    <name type="scientific">[Eubacterium] hominis</name>
    <dbReference type="NCBI Taxonomy" id="2764325"/>
    <lineage>
        <taxon>Bacteria</taxon>
        <taxon>Bacillati</taxon>
        <taxon>Bacillota</taxon>
        <taxon>Erysipelotrichia</taxon>
        <taxon>Erysipelotrichales</taxon>
        <taxon>Erysipelotrichaceae</taxon>
        <taxon>Amedibacillus</taxon>
    </lineage>
</organism>
<dbReference type="InterPro" id="IPR016152">
    <property type="entry name" value="PTrfase/Anion_transptr"/>
</dbReference>
<dbReference type="KEGG" id="ehn:H9Q80_09305"/>
<dbReference type="InterPro" id="IPR036388">
    <property type="entry name" value="WH-like_DNA-bd_sf"/>
</dbReference>
<dbReference type="CDD" id="cd05568">
    <property type="entry name" value="PTS_IIB_bgl_like"/>
    <property type="match status" value="1"/>
</dbReference>
<dbReference type="InterPro" id="IPR007737">
    <property type="entry name" value="Mga_HTH"/>
</dbReference>
<dbReference type="InterPro" id="IPR036390">
    <property type="entry name" value="WH_DNA-bd_sf"/>
</dbReference>
<keyword evidence="4" id="KW-0804">Transcription</keyword>
<dbReference type="SUPFAM" id="SSF55804">
    <property type="entry name" value="Phoshotransferase/anion transport protein"/>
    <property type="match status" value="1"/>
</dbReference>
<dbReference type="Gene3D" id="1.10.10.10">
    <property type="entry name" value="Winged helix-like DNA-binding domain superfamily/Winged helix DNA-binding domain"/>
    <property type="match status" value="1"/>
</dbReference>
<dbReference type="PANTHER" id="PTHR30185">
    <property type="entry name" value="CRYPTIC BETA-GLUCOSIDE BGL OPERON ANTITERMINATOR"/>
    <property type="match status" value="1"/>
</dbReference>
<dbReference type="InterPro" id="IPR011608">
    <property type="entry name" value="PRD"/>
</dbReference>
<sequence length="639" mass="74510">MALNKRQEKIIAMMNDMNEWITGKELSKLLNVSDRTIRSDVDVINRTYENELIESNLRYGYHLNQSIFRTLDIKIEDTIPQTPQERCVYIIQELLFQRNELNIIDLQNKVYVSGYSIDNDIKRIKKMVEPYDDLKLVRSKSFIHLEGSEESKRKLYKDMLAEETKGNFLNMNKLASLYKDFDLLEVKQILDDTLQKYDFHIREMAMPLLMMHVGIAIERIIHRNFIVTDRKNPELAKSVEYIIAEEFFHKVAGKIRIEVVEDEIALLALLLLGKRSSDYTGDNIKIENRDYNVKKLVEDLLADIYTMFDIDFRNDTDLKVGLQMHLQSLIERQSRNVEVDNVYLEEIKKKYPLVFEMGVRAGNFLSEQTNLEINENEIGFFALHLGSAYDRSSASGKYKVLMIYPDDQALSKLCAQKVETRFSERMEIIDHMSFFEEAQVEALQPDMILTTLPLMHSLGIPTIQISLFVNFEDESRIFHALNQLDKVKSKKEFKERIVHLIKPQFFYTDLNVSTPEELISYMCEQLDNEGYTPVGFKDSVLQRESMSSTSFTYGFALPHTFNVAANYSCLSVAILKNPIKWGDFDVQLVILLAIRNEDRKLLRVFFDWLSSIVINSSKFASLLEAKNQKEFIMQIQEES</sequence>
<keyword evidence="2" id="KW-0805">Transcription regulation</keyword>
<dbReference type="PANTHER" id="PTHR30185:SF13">
    <property type="entry name" value="LICABCH OPERON REGULATOR-RELATED"/>
    <property type="match status" value="1"/>
</dbReference>
<dbReference type="EMBL" id="CP060636">
    <property type="protein sequence ID" value="QNM14108.1"/>
    <property type="molecule type" value="Genomic_DNA"/>
</dbReference>